<dbReference type="STRING" id="137246.A0A401RLS6"/>
<keyword evidence="5 6" id="KW-0472">Membrane</keyword>
<dbReference type="InterPro" id="IPR029208">
    <property type="entry name" value="COX14"/>
</dbReference>
<evidence type="ECO:0000256" key="2">
    <source>
        <dbReference type="ARBA" id="ARBA00022692"/>
    </source>
</evidence>
<protein>
    <recommendedName>
        <fullName evidence="9">Cytochrome c oxidase assembly protein COX14</fullName>
    </recommendedName>
</protein>
<dbReference type="AlphaFoldDB" id="A0A401RLS6"/>
<name>A0A401RLS6_CHIPU</name>
<keyword evidence="3 6" id="KW-1133">Transmembrane helix</keyword>
<dbReference type="EMBL" id="BEZZ01001497">
    <property type="protein sequence ID" value="GCC19044.1"/>
    <property type="molecule type" value="Genomic_DNA"/>
</dbReference>
<dbReference type="PANTHER" id="PTHR36684">
    <property type="entry name" value="CYTOCHROME C OXIDASE ASSEMBLY PROTEIN COX14"/>
    <property type="match status" value="1"/>
</dbReference>
<evidence type="ECO:0000256" key="4">
    <source>
        <dbReference type="ARBA" id="ARBA00023128"/>
    </source>
</evidence>
<keyword evidence="4" id="KW-0496">Mitochondrion</keyword>
<evidence type="ECO:0000256" key="1">
    <source>
        <dbReference type="ARBA" id="ARBA00004304"/>
    </source>
</evidence>
<dbReference type="PANTHER" id="PTHR36684:SF1">
    <property type="entry name" value="CYTOCHROME C OXIDASE ASSEMBLY PROTEIN COX14"/>
    <property type="match status" value="1"/>
</dbReference>
<dbReference type="Proteomes" id="UP000287033">
    <property type="component" value="Unassembled WGS sequence"/>
</dbReference>
<dbReference type="OrthoDB" id="9928108at2759"/>
<proteinExistence type="predicted"/>
<comment type="subcellular location">
    <subcellularLocation>
        <location evidence="1">Mitochondrion membrane</location>
        <topology evidence="1">Single-pass membrane protein</topology>
    </subcellularLocation>
</comment>
<evidence type="ECO:0000313" key="8">
    <source>
        <dbReference type="Proteomes" id="UP000287033"/>
    </source>
</evidence>
<evidence type="ECO:0000256" key="5">
    <source>
        <dbReference type="ARBA" id="ARBA00023136"/>
    </source>
</evidence>
<keyword evidence="2 6" id="KW-0812">Transmembrane</keyword>
<reference evidence="7 8" key="1">
    <citation type="journal article" date="2018" name="Nat. Ecol. Evol.">
        <title>Shark genomes provide insights into elasmobranch evolution and the origin of vertebrates.</title>
        <authorList>
            <person name="Hara Y"/>
            <person name="Yamaguchi K"/>
            <person name="Onimaru K"/>
            <person name="Kadota M"/>
            <person name="Koyanagi M"/>
            <person name="Keeley SD"/>
            <person name="Tatsumi K"/>
            <person name="Tanaka K"/>
            <person name="Motone F"/>
            <person name="Kageyama Y"/>
            <person name="Nozu R"/>
            <person name="Adachi N"/>
            <person name="Nishimura O"/>
            <person name="Nakagawa R"/>
            <person name="Tanegashima C"/>
            <person name="Kiyatake I"/>
            <person name="Matsumoto R"/>
            <person name="Murakumo K"/>
            <person name="Nishida K"/>
            <person name="Terakita A"/>
            <person name="Kuratani S"/>
            <person name="Sato K"/>
            <person name="Hyodo S Kuraku.S."/>
        </authorList>
    </citation>
    <scope>NUCLEOTIDE SEQUENCE [LARGE SCALE GENOMIC DNA]</scope>
</reference>
<feature type="transmembrane region" description="Helical" evidence="6">
    <location>
        <begin position="31"/>
        <end position="51"/>
    </location>
</feature>
<evidence type="ECO:0000313" key="7">
    <source>
        <dbReference type="EMBL" id="GCC19044.1"/>
    </source>
</evidence>
<accession>A0A401RLS6</accession>
<dbReference type="OMA" id="GGYPCCA"/>
<comment type="caution">
    <text evidence="7">The sequence shown here is derived from an EMBL/GenBank/DDBJ whole genome shotgun (WGS) entry which is preliminary data.</text>
</comment>
<dbReference type="Pfam" id="PF14880">
    <property type="entry name" value="COX14"/>
    <property type="match status" value="1"/>
</dbReference>
<sequence>MMKVEHVINIRSTETETRSATMVSSKRLADIGYRMFSGSMILLTIYGGYLCSARAYRYFQRQKALKAAAEDQVNEMIKD</sequence>
<evidence type="ECO:0000256" key="3">
    <source>
        <dbReference type="ARBA" id="ARBA00022989"/>
    </source>
</evidence>
<keyword evidence="8" id="KW-1185">Reference proteome</keyword>
<gene>
    <name evidence="7" type="ORF">chiPu_0018186</name>
</gene>
<organism evidence="7 8">
    <name type="scientific">Chiloscyllium punctatum</name>
    <name type="common">Brownbanded bambooshark</name>
    <name type="synonym">Hemiscyllium punctatum</name>
    <dbReference type="NCBI Taxonomy" id="137246"/>
    <lineage>
        <taxon>Eukaryota</taxon>
        <taxon>Metazoa</taxon>
        <taxon>Chordata</taxon>
        <taxon>Craniata</taxon>
        <taxon>Vertebrata</taxon>
        <taxon>Chondrichthyes</taxon>
        <taxon>Elasmobranchii</taxon>
        <taxon>Galeomorphii</taxon>
        <taxon>Galeoidea</taxon>
        <taxon>Orectolobiformes</taxon>
        <taxon>Hemiscylliidae</taxon>
        <taxon>Chiloscyllium</taxon>
    </lineage>
</organism>
<dbReference type="GO" id="GO:0031966">
    <property type="term" value="C:mitochondrial membrane"/>
    <property type="evidence" value="ECO:0007669"/>
    <property type="project" value="UniProtKB-SubCell"/>
</dbReference>
<evidence type="ECO:0000256" key="6">
    <source>
        <dbReference type="SAM" id="Phobius"/>
    </source>
</evidence>
<evidence type="ECO:0008006" key="9">
    <source>
        <dbReference type="Google" id="ProtNLM"/>
    </source>
</evidence>